<dbReference type="AlphaFoldDB" id="M7C1I3"/>
<feature type="compositionally biased region" description="Polar residues" evidence="6">
    <location>
        <begin position="297"/>
        <end position="306"/>
    </location>
</feature>
<keyword evidence="4" id="KW-0472">Membrane</keyword>
<dbReference type="EMBL" id="KB479521">
    <property type="protein sequence ID" value="EMP42030.1"/>
    <property type="molecule type" value="Genomic_DNA"/>
</dbReference>
<dbReference type="Proteomes" id="UP000031443">
    <property type="component" value="Unassembled WGS sequence"/>
</dbReference>
<feature type="region of interest" description="Disordered" evidence="6">
    <location>
        <begin position="279"/>
        <end position="306"/>
    </location>
</feature>
<dbReference type="SUPFAM" id="SSF63724">
    <property type="entry name" value="Cytolysin/lectin"/>
    <property type="match status" value="1"/>
</dbReference>
<dbReference type="GO" id="GO:0046931">
    <property type="term" value="P:pore complex assembly"/>
    <property type="evidence" value="ECO:0007669"/>
    <property type="project" value="InterPro"/>
</dbReference>
<dbReference type="GO" id="GO:0044218">
    <property type="term" value="C:other organism cell membrane"/>
    <property type="evidence" value="ECO:0007669"/>
    <property type="project" value="UniProtKB-KW"/>
</dbReference>
<name>M7C1I3_CHEMY</name>
<keyword evidence="4" id="KW-1053">Target membrane</keyword>
<reference evidence="9" key="1">
    <citation type="journal article" date="2013" name="Nat. Genet.">
        <title>The draft genomes of soft-shell turtle and green sea turtle yield insights into the development and evolution of the turtle-specific body plan.</title>
        <authorList>
            <person name="Wang Z."/>
            <person name="Pascual-Anaya J."/>
            <person name="Zadissa A."/>
            <person name="Li W."/>
            <person name="Niimura Y."/>
            <person name="Huang Z."/>
            <person name="Li C."/>
            <person name="White S."/>
            <person name="Xiong Z."/>
            <person name="Fang D."/>
            <person name="Wang B."/>
            <person name="Ming Y."/>
            <person name="Chen Y."/>
            <person name="Zheng Y."/>
            <person name="Kuraku S."/>
            <person name="Pignatelli M."/>
            <person name="Herrero J."/>
            <person name="Beal K."/>
            <person name="Nozawa M."/>
            <person name="Li Q."/>
            <person name="Wang J."/>
            <person name="Zhang H."/>
            <person name="Yu L."/>
            <person name="Shigenobu S."/>
            <person name="Wang J."/>
            <person name="Liu J."/>
            <person name="Flicek P."/>
            <person name="Searle S."/>
            <person name="Wang J."/>
            <person name="Kuratani S."/>
            <person name="Yin Y."/>
            <person name="Aken B."/>
            <person name="Zhang G."/>
            <person name="Irie N."/>
        </authorList>
    </citation>
    <scope>NUCLEOTIDE SEQUENCE [LARGE SCALE GENOMIC DNA]</scope>
</reference>
<dbReference type="GO" id="GO:0006812">
    <property type="term" value="P:monoatomic cation transport"/>
    <property type="evidence" value="ECO:0007669"/>
    <property type="project" value="InterPro"/>
</dbReference>
<dbReference type="PANTHER" id="PTHR40388:SF1">
    <property type="entry name" value="BRYOPORIN"/>
    <property type="match status" value="1"/>
</dbReference>
<dbReference type="GO" id="GO:0046930">
    <property type="term" value="C:pore complex"/>
    <property type="evidence" value="ECO:0007669"/>
    <property type="project" value="InterPro"/>
</dbReference>
<feature type="chain" id="PRO_5004080546" evidence="7">
    <location>
        <begin position="23"/>
        <end position="306"/>
    </location>
</feature>
<evidence type="ECO:0000256" key="3">
    <source>
        <dbReference type="ARBA" id="ARBA00022537"/>
    </source>
</evidence>
<keyword evidence="7" id="KW-0732">Signal</keyword>
<gene>
    <name evidence="8" type="ORF">UY3_00708</name>
</gene>
<sequence>MPLGVWLLRSALVLLLLVSALTITCILKKGASTLPEPLRTGNGSKGQPEGDPAMGEESVIYATPIGLEQRTAARESCNRANLWTLQNQLPLRSSVPVSSTMNTQAGMQDSLETYFERSVEIEITNESRDVTLHSPRSYCFSGHSLLPPSPRILPGSKESCLFTKGRYSFRGSVGLLVYNSDAFTLAIMFSNPFDYNLHYVEFGLEICLGKEHLGDMEEVYARMYNDMPANSCTTFKKAKLGQCQEALVVSAGNIRVMATMSNAAKAVIKVLVEEKGNPPPYSKNRFTTRHTPRVRTAATTDIQPKT</sequence>
<evidence type="ECO:0000256" key="4">
    <source>
        <dbReference type="ARBA" id="ARBA00023298"/>
    </source>
</evidence>
<dbReference type="InterPro" id="IPR015926">
    <property type="entry name" value="Cytolysin/lectin"/>
</dbReference>
<evidence type="ECO:0000256" key="7">
    <source>
        <dbReference type="SAM" id="SignalP"/>
    </source>
</evidence>
<evidence type="ECO:0000256" key="6">
    <source>
        <dbReference type="SAM" id="MobiDB-lite"/>
    </source>
</evidence>
<keyword evidence="5" id="KW-0166">Nematocyst</keyword>
<comment type="subcellular location">
    <subcellularLocation>
        <location evidence="2">Nematocyst</location>
    </subcellularLocation>
    <subcellularLocation>
        <location evidence="1">Target cell membrane</location>
    </subcellularLocation>
</comment>
<evidence type="ECO:0000256" key="1">
    <source>
        <dbReference type="ARBA" id="ARBA00004175"/>
    </source>
</evidence>
<keyword evidence="9" id="KW-1185">Reference proteome</keyword>
<accession>M7C1I3</accession>
<keyword evidence="3" id="KW-1052">Target cell membrane</keyword>
<feature type="signal peptide" evidence="7">
    <location>
        <begin position="1"/>
        <end position="22"/>
    </location>
</feature>
<evidence type="ECO:0000313" key="9">
    <source>
        <dbReference type="Proteomes" id="UP000031443"/>
    </source>
</evidence>
<proteinExistence type="predicted"/>
<dbReference type="Pfam" id="PF06369">
    <property type="entry name" value="Anemone_cytotox"/>
    <property type="match status" value="1"/>
</dbReference>
<dbReference type="eggNOG" id="ENOG502S6E8">
    <property type="taxonomic scope" value="Eukaryota"/>
</dbReference>
<evidence type="ECO:0000313" key="8">
    <source>
        <dbReference type="EMBL" id="EMP42030.1"/>
    </source>
</evidence>
<dbReference type="PANTHER" id="PTHR40388">
    <property type="entry name" value="BRYOPORIN"/>
    <property type="match status" value="1"/>
</dbReference>
<protein>
    <submittedName>
        <fullName evidence="8">Uncharacterized protein</fullName>
    </submittedName>
</protein>
<dbReference type="GO" id="GO:0051715">
    <property type="term" value="P:cytolysis in another organism"/>
    <property type="evidence" value="ECO:0007669"/>
    <property type="project" value="InterPro"/>
</dbReference>
<organism evidence="8 9">
    <name type="scientific">Chelonia mydas</name>
    <name type="common">Green sea-turtle</name>
    <name type="synonym">Chelonia agassizi</name>
    <dbReference type="NCBI Taxonomy" id="8469"/>
    <lineage>
        <taxon>Eukaryota</taxon>
        <taxon>Metazoa</taxon>
        <taxon>Chordata</taxon>
        <taxon>Craniata</taxon>
        <taxon>Vertebrata</taxon>
        <taxon>Euteleostomi</taxon>
        <taxon>Archelosauria</taxon>
        <taxon>Testudinata</taxon>
        <taxon>Testudines</taxon>
        <taxon>Cryptodira</taxon>
        <taxon>Durocryptodira</taxon>
        <taxon>Americhelydia</taxon>
        <taxon>Chelonioidea</taxon>
        <taxon>Cheloniidae</taxon>
        <taxon>Chelonia</taxon>
    </lineage>
</organism>
<evidence type="ECO:0000256" key="2">
    <source>
        <dbReference type="ARBA" id="ARBA00004532"/>
    </source>
</evidence>
<evidence type="ECO:0000256" key="5">
    <source>
        <dbReference type="ARBA" id="ARBA00023331"/>
    </source>
</evidence>
<dbReference type="InterPro" id="IPR009104">
    <property type="entry name" value="Anemon_actinoporin-like"/>
</dbReference>
<dbReference type="Gene3D" id="2.60.270.20">
    <property type="entry name" value="Cytolysin/lectin"/>
    <property type="match status" value="1"/>
</dbReference>
<dbReference type="InterPro" id="IPR050677">
    <property type="entry name" value="Actinoporin_PFT"/>
</dbReference>
<dbReference type="GO" id="GO:0015267">
    <property type="term" value="F:channel activity"/>
    <property type="evidence" value="ECO:0007669"/>
    <property type="project" value="InterPro"/>
</dbReference>
<dbReference type="GO" id="GO:0042151">
    <property type="term" value="C:nematocyst"/>
    <property type="evidence" value="ECO:0007669"/>
    <property type="project" value="UniProtKB-SubCell"/>
</dbReference>